<proteinExistence type="predicted"/>
<keyword evidence="1" id="KW-0812">Transmembrane</keyword>
<dbReference type="InterPro" id="IPR021741">
    <property type="entry name" value="DUF3311"/>
</dbReference>
<accession>A0ABS9DZN2</accession>
<protein>
    <submittedName>
        <fullName evidence="2">DUF3311 domain-containing protein</fullName>
    </submittedName>
</protein>
<keyword evidence="1" id="KW-1133">Transmembrane helix</keyword>
<dbReference type="Pfam" id="PF11755">
    <property type="entry name" value="DUF3311"/>
    <property type="match status" value="1"/>
</dbReference>
<feature type="transmembrane region" description="Helical" evidence="1">
    <location>
        <begin position="7"/>
        <end position="29"/>
    </location>
</feature>
<keyword evidence="3" id="KW-1185">Reference proteome</keyword>
<gene>
    <name evidence="2" type="ORF">L2A60_09365</name>
</gene>
<name>A0ABS9DZN2_9PROT</name>
<dbReference type="Proteomes" id="UP001521209">
    <property type="component" value="Unassembled WGS sequence"/>
</dbReference>
<keyword evidence="1" id="KW-0472">Membrane</keyword>
<evidence type="ECO:0000256" key="1">
    <source>
        <dbReference type="SAM" id="Phobius"/>
    </source>
</evidence>
<comment type="caution">
    <text evidence="2">The sequence shown here is derived from an EMBL/GenBank/DDBJ whole genome shotgun (WGS) entry which is preliminary data.</text>
</comment>
<organism evidence="2 3">
    <name type="scientific">Acidiphilium iwatense</name>
    <dbReference type="NCBI Taxonomy" id="768198"/>
    <lineage>
        <taxon>Bacteria</taxon>
        <taxon>Pseudomonadati</taxon>
        <taxon>Pseudomonadota</taxon>
        <taxon>Alphaproteobacteria</taxon>
        <taxon>Acetobacterales</taxon>
        <taxon>Acidocellaceae</taxon>
        <taxon>Acidiphilium</taxon>
    </lineage>
</organism>
<evidence type="ECO:0000313" key="3">
    <source>
        <dbReference type="Proteomes" id="UP001521209"/>
    </source>
</evidence>
<dbReference type="RefSeq" id="WP_235704122.1">
    <property type="nucleotide sequence ID" value="NZ_JAKGBZ010000015.1"/>
</dbReference>
<sequence length="65" mass="7614">MLRVIIGLGIPFTAIVVLLPVINLVQFTIWNIPFLYLWLFAWFVLTSVCLAICWFSFDQHRNENS</sequence>
<evidence type="ECO:0000313" key="2">
    <source>
        <dbReference type="EMBL" id="MCF3946887.1"/>
    </source>
</evidence>
<feature type="transmembrane region" description="Helical" evidence="1">
    <location>
        <begin position="35"/>
        <end position="57"/>
    </location>
</feature>
<dbReference type="EMBL" id="JAKGBZ010000015">
    <property type="protein sequence ID" value="MCF3946887.1"/>
    <property type="molecule type" value="Genomic_DNA"/>
</dbReference>
<reference evidence="2 3" key="1">
    <citation type="submission" date="2022-01" db="EMBL/GenBank/DDBJ databases">
        <authorList>
            <person name="Won M."/>
            <person name="Kim S.-J."/>
            <person name="Kwon S.-W."/>
        </authorList>
    </citation>
    <scope>NUCLEOTIDE SEQUENCE [LARGE SCALE GENOMIC DNA]</scope>
    <source>
        <strain evidence="2 3">KCTC 23505</strain>
    </source>
</reference>